<dbReference type="Gene3D" id="2.40.100.10">
    <property type="entry name" value="Cyclophilin-like"/>
    <property type="match status" value="1"/>
</dbReference>
<name>W1PZ77_AMBTC</name>
<dbReference type="Gramene" id="ERN13449">
    <property type="protein sequence ID" value="ERN13449"/>
    <property type="gene ID" value="AMTR_s00041p00202210"/>
</dbReference>
<protein>
    <recommendedName>
        <fullName evidence="2">PPIase cyclophilin-type domain-containing protein</fullName>
    </recommendedName>
</protein>
<keyword evidence="1" id="KW-0812">Transmembrane</keyword>
<reference evidence="4" key="1">
    <citation type="journal article" date="2013" name="Science">
        <title>The Amborella genome and the evolution of flowering plants.</title>
        <authorList>
            <consortium name="Amborella Genome Project"/>
        </authorList>
    </citation>
    <scope>NUCLEOTIDE SEQUENCE [LARGE SCALE GENOMIC DNA]</scope>
</reference>
<keyword evidence="4" id="KW-1185">Reference proteome</keyword>
<dbReference type="SUPFAM" id="SSF50891">
    <property type="entry name" value="Cyclophilin-like"/>
    <property type="match status" value="1"/>
</dbReference>
<dbReference type="GO" id="GO:0003755">
    <property type="term" value="F:peptidyl-prolyl cis-trans isomerase activity"/>
    <property type="evidence" value="ECO:0007669"/>
    <property type="project" value="InterPro"/>
</dbReference>
<dbReference type="EMBL" id="KI392588">
    <property type="protein sequence ID" value="ERN13449.1"/>
    <property type="molecule type" value="Genomic_DNA"/>
</dbReference>
<sequence length="189" mass="21227">MQKKKVKPQTRSPSITRAPHSIKLFQASSVQVVIALVVNQSMVESLTMKYHREAHDNNGSMFCIDLSKSTAFEERCDVFGGVVEGLDVVWAIKYVRTFSTFSGLTVKLVLIADCGQLSRPNYVSIGKWSDWNPLLFHPINNQAKSSFFYWLGLWLLFSPIFIAVSFTASPILTAVSFTTSKIELLLFLP</sequence>
<evidence type="ECO:0000313" key="3">
    <source>
        <dbReference type="EMBL" id="ERN13449.1"/>
    </source>
</evidence>
<dbReference type="AlphaFoldDB" id="W1PZ77"/>
<accession>W1PZ77</accession>
<dbReference type="InterPro" id="IPR029000">
    <property type="entry name" value="Cyclophilin-like_dom_sf"/>
</dbReference>
<feature type="domain" description="PPIase cyclophilin-type" evidence="2">
    <location>
        <begin position="46"/>
        <end position="114"/>
    </location>
</feature>
<proteinExistence type="predicted"/>
<keyword evidence="1" id="KW-0472">Membrane</keyword>
<evidence type="ECO:0000259" key="2">
    <source>
        <dbReference type="Pfam" id="PF00160"/>
    </source>
</evidence>
<dbReference type="InterPro" id="IPR002130">
    <property type="entry name" value="Cyclophilin-type_PPIase_dom"/>
</dbReference>
<gene>
    <name evidence="3" type="ORF">AMTR_s00041p00202210</name>
</gene>
<dbReference type="HOGENOM" id="CLU_1436239_0_0_1"/>
<dbReference type="Proteomes" id="UP000017836">
    <property type="component" value="Unassembled WGS sequence"/>
</dbReference>
<dbReference type="Pfam" id="PF00160">
    <property type="entry name" value="Pro_isomerase"/>
    <property type="match status" value="1"/>
</dbReference>
<keyword evidence="1" id="KW-1133">Transmembrane helix</keyword>
<evidence type="ECO:0000313" key="4">
    <source>
        <dbReference type="Proteomes" id="UP000017836"/>
    </source>
</evidence>
<feature type="transmembrane region" description="Helical" evidence="1">
    <location>
        <begin position="147"/>
        <end position="168"/>
    </location>
</feature>
<organism evidence="3 4">
    <name type="scientific">Amborella trichopoda</name>
    <dbReference type="NCBI Taxonomy" id="13333"/>
    <lineage>
        <taxon>Eukaryota</taxon>
        <taxon>Viridiplantae</taxon>
        <taxon>Streptophyta</taxon>
        <taxon>Embryophyta</taxon>
        <taxon>Tracheophyta</taxon>
        <taxon>Spermatophyta</taxon>
        <taxon>Magnoliopsida</taxon>
        <taxon>Amborellales</taxon>
        <taxon>Amborellaceae</taxon>
        <taxon>Amborella</taxon>
    </lineage>
</organism>
<evidence type="ECO:0000256" key="1">
    <source>
        <dbReference type="SAM" id="Phobius"/>
    </source>
</evidence>